<dbReference type="SUPFAM" id="SSF81631">
    <property type="entry name" value="PAP/OAS1 substrate-binding domain"/>
    <property type="match status" value="1"/>
</dbReference>
<dbReference type="EnsemblMetazoa" id="CJA06917a.1">
    <property type="protein sequence ID" value="CJA06917a.1"/>
    <property type="gene ID" value="WBGene00126121"/>
</dbReference>
<evidence type="ECO:0000313" key="1">
    <source>
        <dbReference type="EnsemblMetazoa" id="CJA06917a.1"/>
    </source>
</evidence>
<dbReference type="PANTHER" id="PTHR12271">
    <property type="entry name" value="POLY A POLYMERASE CID PAP -RELATED"/>
    <property type="match status" value="1"/>
</dbReference>
<evidence type="ECO:0000313" key="2">
    <source>
        <dbReference type="Proteomes" id="UP000005237"/>
    </source>
</evidence>
<protein>
    <submittedName>
        <fullName evidence="1">Uncharacterized protein</fullName>
    </submittedName>
</protein>
<dbReference type="GO" id="GO:1990817">
    <property type="term" value="F:poly(A) RNA polymerase activity"/>
    <property type="evidence" value="ECO:0007669"/>
    <property type="project" value="TreeGrafter"/>
</dbReference>
<sequence>MNQKLSPLLRRCFSLNLPSTSSASCIDYTFSENVLKNSLPKIERFCQYYVQNANSDAANVKQIPIVRFMSHGLQVDIQFGNIGPIRSTLFIRTCVEFDERVALLIHWLTAKFHNSWLLNSSARLFSRYHVNLLVIHFLQAMPYPVLPDVMRLSPWLNEKNDWNDSVKVLTRQGSLYVPNVSEFPNEQSVGQLVIQIIDYYSQIDFEKCAIDTRGRVLERNPKDLNELQLNDEYFEESTCRVQNAPHILKTFFSDLKATVEQEDFEKLFS</sequence>
<dbReference type="InterPro" id="IPR043519">
    <property type="entry name" value="NT_sf"/>
</dbReference>
<dbReference type="PANTHER" id="PTHR12271:SF40">
    <property type="entry name" value="POLY(A) RNA POLYMERASE GLD2"/>
    <property type="match status" value="1"/>
</dbReference>
<dbReference type="Proteomes" id="UP000005237">
    <property type="component" value="Unassembled WGS sequence"/>
</dbReference>
<organism evidence="1 2">
    <name type="scientific">Caenorhabditis japonica</name>
    <dbReference type="NCBI Taxonomy" id="281687"/>
    <lineage>
        <taxon>Eukaryota</taxon>
        <taxon>Metazoa</taxon>
        <taxon>Ecdysozoa</taxon>
        <taxon>Nematoda</taxon>
        <taxon>Chromadorea</taxon>
        <taxon>Rhabditida</taxon>
        <taxon>Rhabditina</taxon>
        <taxon>Rhabditomorpha</taxon>
        <taxon>Rhabditoidea</taxon>
        <taxon>Rhabditidae</taxon>
        <taxon>Peloderinae</taxon>
        <taxon>Caenorhabditis</taxon>
    </lineage>
</organism>
<reference evidence="2" key="1">
    <citation type="submission" date="2010-08" db="EMBL/GenBank/DDBJ databases">
        <authorList>
            <consortium name="Caenorhabditis japonica Sequencing Consortium"/>
            <person name="Wilson R.K."/>
        </authorList>
    </citation>
    <scope>NUCLEOTIDE SEQUENCE [LARGE SCALE GENOMIC DNA]</scope>
    <source>
        <strain evidence="2">DF5081</strain>
    </source>
</reference>
<name>A0A8R1HRJ1_CAEJA</name>
<dbReference type="AlphaFoldDB" id="A0A8R1HRJ1"/>
<dbReference type="PROSITE" id="PS51257">
    <property type="entry name" value="PROKAR_LIPOPROTEIN"/>
    <property type="match status" value="1"/>
</dbReference>
<dbReference type="Gene3D" id="3.30.460.10">
    <property type="entry name" value="Beta Polymerase, domain 2"/>
    <property type="match status" value="1"/>
</dbReference>
<accession>A0A8R1HRJ1</accession>
<proteinExistence type="predicted"/>
<keyword evidence="2" id="KW-1185">Reference proteome</keyword>
<dbReference type="GO" id="GO:0031123">
    <property type="term" value="P:RNA 3'-end processing"/>
    <property type="evidence" value="ECO:0007669"/>
    <property type="project" value="TreeGrafter"/>
</dbReference>
<dbReference type="Gene3D" id="1.10.1410.10">
    <property type="match status" value="1"/>
</dbReference>
<reference evidence="1" key="2">
    <citation type="submission" date="2022-06" db="UniProtKB">
        <authorList>
            <consortium name="EnsemblMetazoa"/>
        </authorList>
    </citation>
    <scope>IDENTIFICATION</scope>
    <source>
        <strain evidence="1">DF5081</strain>
    </source>
</reference>